<sequence>MTQDRPSVLVVEDDEGVAETFRGWLEEEYETYTRLRGSEALELLEDTDIDVVLLDRLMPGMSGGEVLEEIRARNLNVRVAMVTAVEPGFDIITMGFDEYVTKPSSPNRLRGTVEKLVKRDERDETRREYASLRAKQAALESGKTEGELADSQRYAELVDRIEEMGDELGKADAELVDETEFLSSLREVEEDNG</sequence>
<dbReference type="CDD" id="cd17574">
    <property type="entry name" value="REC_OmpR"/>
    <property type="match status" value="1"/>
</dbReference>
<keyword evidence="1 2" id="KW-0597">Phosphoprotein</keyword>
<proteinExistence type="predicted"/>
<dbReference type="Proteomes" id="UP001149411">
    <property type="component" value="Unassembled WGS sequence"/>
</dbReference>
<dbReference type="EMBL" id="RKLV01000002">
    <property type="protein sequence ID" value="MCX2818158.1"/>
    <property type="molecule type" value="Genomic_DNA"/>
</dbReference>
<keyword evidence="5" id="KW-1185">Reference proteome</keyword>
<dbReference type="InterPro" id="IPR001789">
    <property type="entry name" value="Sig_transdc_resp-reg_receiver"/>
</dbReference>
<dbReference type="Pfam" id="PF08663">
    <property type="entry name" value="HalX"/>
    <property type="match status" value="1"/>
</dbReference>
<reference evidence="4" key="1">
    <citation type="submission" date="2022-09" db="EMBL/GenBank/DDBJ databases">
        <title>Haloadaptaus new haloarchaeum isolated from saline soil.</title>
        <authorList>
            <person name="Duran-Viseras A."/>
            <person name="Sanchez-Porro C."/>
            <person name="Ventosa A."/>
        </authorList>
    </citation>
    <scope>NUCLEOTIDE SEQUENCE</scope>
    <source>
        <strain evidence="4">F3-133</strain>
    </source>
</reference>
<accession>A0A9Q4C2L4</accession>
<organism evidence="4 5">
    <name type="scientific">Halorutilus salinus</name>
    <dbReference type="NCBI Taxonomy" id="2487751"/>
    <lineage>
        <taxon>Archaea</taxon>
        <taxon>Methanobacteriati</taxon>
        <taxon>Methanobacteriota</taxon>
        <taxon>Stenosarchaea group</taxon>
        <taxon>Halobacteria</taxon>
        <taxon>Halorutilales</taxon>
        <taxon>Halorutilaceae</taxon>
        <taxon>Halorutilus</taxon>
    </lineage>
</organism>
<feature type="domain" description="Response regulatory" evidence="3">
    <location>
        <begin position="7"/>
        <end position="117"/>
    </location>
</feature>
<dbReference type="InterPro" id="IPR013971">
    <property type="entry name" value="HalX_domain"/>
</dbReference>
<evidence type="ECO:0000256" key="2">
    <source>
        <dbReference type="PROSITE-ProRule" id="PRU00169"/>
    </source>
</evidence>
<dbReference type="AlphaFoldDB" id="A0A9Q4C2L4"/>
<dbReference type="GO" id="GO:0000160">
    <property type="term" value="P:phosphorelay signal transduction system"/>
    <property type="evidence" value="ECO:0007669"/>
    <property type="project" value="InterPro"/>
</dbReference>
<dbReference type="SMART" id="SM00448">
    <property type="entry name" value="REC"/>
    <property type="match status" value="1"/>
</dbReference>
<dbReference type="InterPro" id="IPR011006">
    <property type="entry name" value="CheY-like_superfamily"/>
</dbReference>
<name>A0A9Q4C2L4_9EURY</name>
<dbReference type="RefSeq" id="WP_266085845.1">
    <property type="nucleotide sequence ID" value="NZ_RKLV01000002.1"/>
</dbReference>
<feature type="modified residue" description="4-aspartylphosphate" evidence="2">
    <location>
        <position position="55"/>
    </location>
</feature>
<comment type="caution">
    <text evidence="4">The sequence shown here is derived from an EMBL/GenBank/DDBJ whole genome shotgun (WGS) entry which is preliminary data.</text>
</comment>
<dbReference type="PROSITE" id="PS50110">
    <property type="entry name" value="RESPONSE_REGULATORY"/>
    <property type="match status" value="1"/>
</dbReference>
<dbReference type="PANTHER" id="PTHR44591:SF3">
    <property type="entry name" value="RESPONSE REGULATORY DOMAIN-CONTAINING PROTEIN"/>
    <property type="match status" value="1"/>
</dbReference>
<evidence type="ECO:0000259" key="3">
    <source>
        <dbReference type="PROSITE" id="PS50110"/>
    </source>
</evidence>
<dbReference type="SUPFAM" id="SSF52172">
    <property type="entry name" value="CheY-like"/>
    <property type="match status" value="1"/>
</dbReference>
<dbReference type="InterPro" id="IPR050595">
    <property type="entry name" value="Bact_response_regulator"/>
</dbReference>
<dbReference type="Pfam" id="PF00072">
    <property type="entry name" value="Response_reg"/>
    <property type="match status" value="1"/>
</dbReference>
<dbReference type="PANTHER" id="PTHR44591">
    <property type="entry name" value="STRESS RESPONSE REGULATOR PROTEIN 1"/>
    <property type="match status" value="1"/>
</dbReference>
<gene>
    <name evidence="4" type="ORF">EGH25_02175</name>
</gene>
<protein>
    <submittedName>
        <fullName evidence="4">Response regulator</fullName>
    </submittedName>
</protein>
<evidence type="ECO:0000313" key="4">
    <source>
        <dbReference type="EMBL" id="MCX2818158.1"/>
    </source>
</evidence>
<dbReference type="Gene3D" id="3.40.50.2300">
    <property type="match status" value="1"/>
</dbReference>
<evidence type="ECO:0000313" key="5">
    <source>
        <dbReference type="Proteomes" id="UP001149411"/>
    </source>
</evidence>
<evidence type="ECO:0000256" key="1">
    <source>
        <dbReference type="ARBA" id="ARBA00022553"/>
    </source>
</evidence>